<sequence>MRLDYIVILLLQLIMSKLATQDKFFDLSDYGRPFGKFLAQQLKETRFTPIHVTLLFGLSGLIAIFCILTNHYFLAAFFIVLKSGIDAADGELARLKNKPSYVGRYLDSVFDIVLNFMIFMAICWVSKTTFWYAFAAFFGIQLQGTLYNYYYVILRHKSVGGDSTSKIFEYKTPKALPGETQKSVTLLFRIYTIVYGLFDKIIHALDQEAYKVKTFPNWFMSLLSIYGLGFQLLIIAVMLPLHLIEYIAPFFIAYTLMIFVLIAIRKRFISE</sequence>
<feature type="transmembrane region" description="Helical" evidence="3">
    <location>
        <begin position="218"/>
        <end position="240"/>
    </location>
</feature>
<reference evidence="4 5" key="1">
    <citation type="submission" date="2016-06" db="EMBL/GenBank/DDBJ databases">
        <title>Draft genome sequence of Flavobacterium succinicans strain DD5b.</title>
        <authorList>
            <person name="Poehlein A."/>
            <person name="Daniel R."/>
            <person name="Simeonova D.D."/>
        </authorList>
    </citation>
    <scope>NUCLEOTIDE SEQUENCE [LARGE SCALE GENOMIC DNA]</scope>
    <source>
        <strain evidence="4 5">DD5b</strain>
    </source>
</reference>
<proteinExistence type="inferred from homology"/>
<dbReference type="AlphaFoldDB" id="A0A199XSL0"/>
<dbReference type="InterPro" id="IPR048254">
    <property type="entry name" value="CDP_ALCOHOL_P_TRANSF_CS"/>
</dbReference>
<evidence type="ECO:0000256" key="3">
    <source>
        <dbReference type="SAM" id="Phobius"/>
    </source>
</evidence>
<accession>A0A199XSL0</accession>
<evidence type="ECO:0000313" key="5">
    <source>
        <dbReference type="Proteomes" id="UP000093807"/>
    </source>
</evidence>
<feature type="transmembrane region" description="Helical" evidence="3">
    <location>
        <begin position="130"/>
        <end position="150"/>
    </location>
</feature>
<keyword evidence="3" id="KW-0472">Membrane</keyword>
<feature type="transmembrane region" description="Helical" evidence="3">
    <location>
        <begin position="54"/>
        <end position="81"/>
    </location>
</feature>
<evidence type="ECO:0000313" key="4">
    <source>
        <dbReference type="EMBL" id="OAZ04407.1"/>
    </source>
</evidence>
<gene>
    <name evidence="4" type="ORF">FLB_14050</name>
</gene>
<feature type="transmembrane region" description="Helical" evidence="3">
    <location>
        <begin position="246"/>
        <end position="264"/>
    </location>
</feature>
<dbReference type="InterPro" id="IPR000462">
    <property type="entry name" value="CDP-OH_P_trans"/>
</dbReference>
<name>A0A199XSL0_9FLAO</name>
<comment type="similarity">
    <text evidence="2">Belongs to the CDP-alcohol phosphatidyltransferase class-I family.</text>
</comment>
<dbReference type="PROSITE" id="PS00379">
    <property type="entry name" value="CDP_ALCOHOL_P_TRANSF"/>
    <property type="match status" value="1"/>
</dbReference>
<keyword evidence="1 2" id="KW-0808">Transferase</keyword>
<dbReference type="GO" id="GO:0016780">
    <property type="term" value="F:phosphotransferase activity, for other substituted phosphate groups"/>
    <property type="evidence" value="ECO:0007669"/>
    <property type="project" value="InterPro"/>
</dbReference>
<dbReference type="EMBL" id="JMTM01000035">
    <property type="protein sequence ID" value="OAZ04407.1"/>
    <property type="molecule type" value="Genomic_DNA"/>
</dbReference>
<keyword evidence="5" id="KW-1185">Reference proteome</keyword>
<dbReference type="GO" id="GO:0016020">
    <property type="term" value="C:membrane"/>
    <property type="evidence" value="ECO:0007669"/>
    <property type="project" value="InterPro"/>
</dbReference>
<dbReference type="GO" id="GO:0008654">
    <property type="term" value="P:phospholipid biosynthetic process"/>
    <property type="evidence" value="ECO:0007669"/>
    <property type="project" value="InterPro"/>
</dbReference>
<protein>
    <submittedName>
        <fullName evidence="4">CDP-alcohol phosphatidyltransferase</fullName>
    </submittedName>
</protein>
<comment type="caution">
    <text evidence="4">The sequence shown here is derived from an EMBL/GenBank/DDBJ whole genome shotgun (WGS) entry which is preliminary data.</text>
</comment>
<keyword evidence="3" id="KW-0812">Transmembrane</keyword>
<keyword evidence="3" id="KW-1133">Transmembrane helix</keyword>
<dbReference type="PATRIC" id="fig|29536.5.peg.1473"/>
<feature type="transmembrane region" description="Helical" evidence="3">
    <location>
        <begin position="102"/>
        <end position="124"/>
    </location>
</feature>
<evidence type="ECO:0000256" key="2">
    <source>
        <dbReference type="RuleBase" id="RU003750"/>
    </source>
</evidence>
<dbReference type="Gene3D" id="1.20.120.1760">
    <property type="match status" value="1"/>
</dbReference>
<dbReference type="Pfam" id="PF01066">
    <property type="entry name" value="CDP-OH_P_transf"/>
    <property type="match status" value="1"/>
</dbReference>
<evidence type="ECO:0000256" key="1">
    <source>
        <dbReference type="ARBA" id="ARBA00022679"/>
    </source>
</evidence>
<organism evidence="4 5">
    <name type="scientific">Flavobacterium succinicans</name>
    <dbReference type="NCBI Taxonomy" id="29536"/>
    <lineage>
        <taxon>Bacteria</taxon>
        <taxon>Pseudomonadati</taxon>
        <taxon>Bacteroidota</taxon>
        <taxon>Flavobacteriia</taxon>
        <taxon>Flavobacteriales</taxon>
        <taxon>Flavobacteriaceae</taxon>
        <taxon>Flavobacterium</taxon>
    </lineage>
</organism>
<dbReference type="InterPro" id="IPR043130">
    <property type="entry name" value="CDP-OH_PTrfase_TM_dom"/>
</dbReference>
<dbReference type="Proteomes" id="UP000093807">
    <property type="component" value="Unassembled WGS sequence"/>
</dbReference>